<dbReference type="AlphaFoldDB" id="A0A177NV57"/>
<evidence type="ECO:0000256" key="1">
    <source>
        <dbReference type="SAM" id="SignalP"/>
    </source>
</evidence>
<reference evidence="3" key="1">
    <citation type="submission" date="2016-03" db="EMBL/GenBank/DDBJ databases">
        <authorList>
            <person name="Heylen K."/>
            <person name="De Vos P."/>
            <person name="Vekeman B."/>
        </authorList>
    </citation>
    <scope>NUCLEOTIDE SEQUENCE [LARGE SCALE GENOMIC DNA]</scope>
    <source>
        <strain evidence="3">R-45383</strain>
    </source>
</reference>
<evidence type="ECO:0000313" key="2">
    <source>
        <dbReference type="EMBL" id="OAI20970.1"/>
    </source>
</evidence>
<proteinExistence type="predicted"/>
<dbReference type="PANTHER" id="PTHR38009">
    <property type="entry name" value="CONSERVED HYPOTHETICAL PHAGE TAIL PROTEIN"/>
    <property type="match status" value="1"/>
</dbReference>
<accession>A0A177NV57</accession>
<sequence length="168" mass="17981">MKTLTGIISVILGVAAFSANAGGTAVAEDPNANSGPATYFEFSAGAITTYFTDCKGMGSQNEVVESKVVSGRGEMGAVKVPGRMSVRNLTCSKALGKSLELWNWRQQVADGNIGRARYDATLIAYDASMTPIAEWSFSRAWPVSVDYNETTPGKETLIFAAERVQRVK</sequence>
<keyword evidence="1" id="KW-0732">Signal</keyword>
<evidence type="ECO:0008006" key="4">
    <source>
        <dbReference type="Google" id="ProtNLM"/>
    </source>
</evidence>
<dbReference type="Proteomes" id="UP000077628">
    <property type="component" value="Unassembled WGS sequence"/>
</dbReference>
<name>A0A177NV57_9GAMM</name>
<organism evidence="2 3">
    <name type="scientific">Methylomonas koyamae</name>
    <dbReference type="NCBI Taxonomy" id="702114"/>
    <lineage>
        <taxon>Bacteria</taxon>
        <taxon>Pseudomonadati</taxon>
        <taxon>Pseudomonadota</taxon>
        <taxon>Gammaproteobacteria</taxon>
        <taxon>Methylococcales</taxon>
        <taxon>Methylococcaceae</taxon>
        <taxon>Methylomonas</taxon>
    </lineage>
</organism>
<dbReference type="InterPro" id="IPR010667">
    <property type="entry name" value="Phage_T4_Gp19"/>
</dbReference>
<dbReference type="Pfam" id="PF06841">
    <property type="entry name" value="Phage_T4_gp19"/>
    <property type="match status" value="1"/>
</dbReference>
<dbReference type="GO" id="GO:0005198">
    <property type="term" value="F:structural molecule activity"/>
    <property type="evidence" value="ECO:0007669"/>
    <property type="project" value="InterPro"/>
</dbReference>
<dbReference type="STRING" id="702114.A1355_23630"/>
<protein>
    <recommendedName>
        <fullName evidence="4">Phage tail protein</fullName>
    </recommendedName>
</protein>
<feature type="signal peptide" evidence="1">
    <location>
        <begin position="1"/>
        <end position="21"/>
    </location>
</feature>
<dbReference type="EMBL" id="LUUK01000114">
    <property type="protein sequence ID" value="OAI20970.1"/>
    <property type="molecule type" value="Genomic_DNA"/>
</dbReference>
<evidence type="ECO:0000313" key="3">
    <source>
        <dbReference type="Proteomes" id="UP000077628"/>
    </source>
</evidence>
<dbReference type="RefSeq" id="WP_064027195.1">
    <property type="nucleotide sequence ID" value="NZ_LUUK01000114.1"/>
</dbReference>
<dbReference type="OrthoDB" id="73314at2"/>
<comment type="caution">
    <text evidence="2">The sequence shown here is derived from an EMBL/GenBank/DDBJ whole genome shotgun (WGS) entry which is preliminary data.</text>
</comment>
<dbReference type="InterPro" id="IPR011747">
    <property type="entry name" value="CHP02241"/>
</dbReference>
<gene>
    <name evidence="2" type="ORF">A1355_23630</name>
</gene>
<keyword evidence="3" id="KW-1185">Reference proteome</keyword>
<dbReference type="PANTHER" id="PTHR38009:SF1">
    <property type="entry name" value="CONSERVED HYPOTHETICAL PHAGE TAIL PROTEIN"/>
    <property type="match status" value="1"/>
</dbReference>
<feature type="chain" id="PRO_5008069609" description="Phage tail protein" evidence="1">
    <location>
        <begin position="22"/>
        <end position="168"/>
    </location>
</feature>